<reference evidence="2 3" key="2">
    <citation type="journal article" date="2015" name="Eukaryot. Cell">
        <title>Asexual propagation of a virulent clone complex in a human and feline outbreak of sporotrichosis.</title>
        <authorList>
            <person name="Teixeira Mde M."/>
            <person name="Rodrigues A.M."/>
            <person name="Tsui C.K."/>
            <person name="de Almeida L.G."/>
            <person name="Van Diepeningen A.D."/>
            <person name="van den Ende B.G."/>
            <person name="Fernandes G.F."/>
            <person name="Kano R."/>
            <person name="Hamelin R.C."/>
            <person name="Lopes-Bezerra L.M."/>
            <person name="Vasconcelos A.T."/>
            <person name="de Hoog S."/>
            <person name="de Camargo Z.P."/>
            <person name="Felipe M.S."/>
        </authorList>
    </citation>
    <scope>NUCLEOTIDE SEQUENCE [LARGE SCALE GENOMIC DNA]</scope>
    <source>
        <strain evidence="2 3">1099-18</strain>
    </source>
</reference>
<evidence type="ECO:0000313" key="3">
    <source>
        <dbReference type="Proteomes" id="UP000033710"/>
    </source>
</evidence>
<feature type="compositionally biased region" description="Polar residues" evidence="1">
    <location>
        <begin position="7"/>
        <end position="19"/>
    </location>
</feature>
<comment type="caution">
    <text evidence="2">The sequence shown here is derived from an EMBL/GenBank/DDBJ whole genome shotgun (WGS) entry which is preliminary data.</text>
</comment>
<protein>
    <submittedName>
        <fullName evidence="2">Uncharacterized protein</fullName>
    </submittedName>
</protein>
<dbReference type="RefSeq" id="XP_016588673.1">
    <property type="nucleotide sequence ID" value="XM_016736538.1"/>
</dbReference>
<dbReference type="AlphaFoldDB" id="A0A0F2M8P1"/>
<name>A0A0F2M8P1_SPOSC</name>
<dbReference type="VEuPathDB" id="FungiDB:SPSK_09973"/>
<organism evidence="2 3">
    <name type="scientific">Sporothrix schenckii 1099-18</name>
    <dbReference type="NCBI Taxonomy" id="1397361"/>
    <lineage>
        <taxon>Eukaryota</taxon>
        <taxon>Fungi</taxon>
        <taxon>Dikarya</taxon>
        <taxon>Ascomycota</taxon>
        <taxon>Pezizomycotina</taxon>
        <taxon>Sordariomycetes</taxon>
        <taxon>Sordariomycetidae</taxon>
        <taxon>Ophiostomatales</taxon>
        <taxon>Ophiostomataceae</taxon>
        <taxon>Sporothrix</taxon>
    </lineage>
</organism>
<sequence>MNDAKSLHQTCSSRGSLSRWQDGDAKVDEVPPVAFVKTRQGTSKLLKSQSSSTVNYDSMRHPKYVTAGVVKRGHIKQPRACWAEGHKGTKEET</sequence>
<dbReference type="Proteomes" id="UP000033710">
    <property type="component" value="Unassembled WGS sequence"/>
</dbReference>
<proteinExistence type="predicted"/>
<evidence type="ECO:0000256" key="1">
    <source>
        <dbReference type="SAM" id="MobiDB-lite"/>
    </source>
</evidence>
<evidence type="ECO:0000313" key="2">
    <source>
        <dbReference type="EMBL" id="KJR85997.1"/>
    </source>
</evidence>
<dbReference type="GeneID" id="27671815"/>
<gene>
    <name evidence="2" type="ORF">SPSK_09973</name>
</gene>
<feature type="region of interest" description="Disordered" evidence="1">
    <location>
        <begin position="1"/>
        <end position="24"/>
    </location>
</feature>
<accession>A0A0F2M8P1</accession>
<dbReference type="EMBL" id="AXCR01000007">
    <property type="protein sequence ID" value="KJR85997.1"/>
    <property type="molecule type" value="Genomic_DNA"/>
</dbReference>
<dbReference type="KEGG" id="ssck:SPSK_09973"/>
<reference evidence="2 3" key="1">
    <citation type="journal article" date="2014" name="BMC Genomics">
        <title>Comparative genomics of the major fungal agents of human and animal Sporotrichosis: Sporothrix schenckii and Sporothrix brasiliensis.</title>
        <authorList>
            <person name="Teixeira M.M."/>
            <person name="de Almeida L.G."/>
            <person name="Kubitschek-Barreira P."/>
            <person name="Alves F.L."/>
            <person name="Kioshima E.S."/>
            <person name="Abadio A.K."/>
            <person name="Fernandes L."/>
            <person name="Derengowski L.S."/>
            <person name="Ferreira K.S."/>
            <person name="Souza R.C."/>
            <person name="Ruiz J.C."/>
            <person name="de Andrade N.C."/>
            <person name="Paes H.C."/>
            <person name="Nicola A.M."/>
            <person name="Albuquerque P."/>
            <person name="Gerber A.L."/>
            <person name="Martins V.P."/>
            <person name="Peconick L.D."/>
            <person name="Neto A.V."/>
            <person name="Chaucanez C.B."/>
            <person name="Silva P.A."/>
            <person name="Cunha O.L."/>
            <person name="de Oliveira F.F."/>
            <person name="dos Santos T.C."/>
            <person name="Barros A.L."/>
            <person name="Soares M.A."/>
            <person name="de Oliveira L.M."/>
            <person name="Marini M.M."/>
            <person name="Villalobos-Duno H."/>
            <person name="Cunha M.M."/>
            <person name="de Hoog S."/>
            <person name="da Silveira J.F."/>
            <person name="Henrissat B."/>
            <person name="Nino-Vega G.A."/>
            <person name="Cisalpino P.S."/>
            <person name="Mora-Montes H.M."/>
            <person name="Almeida S.R."/>
            <person name="Stajich J.E."/>
            <person name="Lopes-Bezerra L.M."/>
            <person name="Vasconcelos A.T."/>
            <person name="Felipe M.S."/>
        </authorList>
    </citation>
    <scope>NUCLEOTIDE SEQUENCE [LARGE SCALE GENOMIC DNA]</scope>
    <source>
        <strain evidence="2 3">1099-18</strain>
    </source>
</reference>